<feature type="transmembrane region" description="Helical" evidence="1">
    <location>
        <begin position="725"/>
        <end position="745"/>
    </location>
</feature>
<evidence type="ECO:0000313" key="4">
    <source>
        <dbReference type="Proteomes" id="UP001642484"/>
    </source>
</evidence>
<feature type="transmembrane region" description="Helical" evidence="1">
    <location>
        <begin position="632"/>
        <end position="651"/>
    </location>
</feature>
<dbReference type="Gene3D" id="2.10.50.10">
    <property type="entry name" value="Tumor Necrosis Factor Receptor, subunit A, domain 2"/>
    <property type="match status" value="2"/>
</dbReference>
<keyword evidence="4" id="KW-1185">Reference proteome</keyword>
<feature type="transmembrane region" description="Helical" evidence="1">
    <location>
        <begin position="697"/>
        <end position="718"/>
    </location>
</feature>
<dbReference type="SUPFAM" id="SSF53850">
    <property type="entry name" value="Periplasmic binding protein-like II"/>
    <property type="match status" value="1"/>
</dbReference>
<dbReference type="Pfam" id="PF07699">
    <property type="entry name" value="Ephrin_rec_like"/>
    <property type="match status" value="1"/>
</dbReference>
<dbReference type="EMBL" id="CAXAMN010017125">
    <property type="protein sequence ID" value="CAK9049865.1"/>
    <property type="molecule type" value="Genomic_DNA"/>
</dbReference>
<proteinExistence type="predicted"/>
<dbReference type="Gene3D" id="3.40.190.100">
    <property type="entry name" value="Glycine betaine-binding periplasmic protein, domain 2"/>
    <property type="match status" value="1"/>
</dbReference>
<dbReference type="Gene3D" id="3.40.190.10">
    <property type="entry name" value="Periplasmic binding protein-like II"/>
    <property type="match status" value="1"/>
</dbReference>
<dbReference type="Proteomes" id="UP001642484">
    <property type="component" value="Unassembled WGS sequence"/>
</dbReference>
<reference evidence="3 4" key="1">
    <citation type="submission" date="2024-02" db="EMBL/GenBank/DDBJ databases">
        <authorList>
            <person name="Chen Y."/>
            <person name="Shah S."/>
            <person name="Dougan E. K."/>
            <person name="Thang M."/>
            <person name="Chan C."/>
        </authorList>
    </citation>
    <scope>NUCLEOTIDE SEQUENCE [LARGE SCALE GENOMIC DNA]</scope>
</reference>
<dbReference type="InterPro" id="IPR011641">
    <property type="entry name" value="Tyr-kin_ephrin_A/B_rcpt-like"/>
</dbReference>
<evidence type="ECO:0000313" key="3">
    <source>
        <dbReference type="EMBL" id="CAK9049865.1"/>
    </source>
</evidence>
<accession>A0ABP0MI97</accession>
<protein>
    <recommendedName>
        <fullName evidence="2">Tyrosine-protein kinase ephrin type A/B receptor-like domain-containing protein</fullName>
    </recommendedName>
</protein>
<dbReference type="PANTHER" id="PTHR46967">
    <property type="entry name" value="INSULIN-LIKE GROWTH FACTOR BINDING PROTEIN,N-TERMINAL"/>
    <property type="match status" value="1"/>
</dbReference>
<evidence type="ECO:0000256" key="1">
    <source>
        <dbReference type="SAM" id="Phobius"/>
    </source>
</evidence>
<keyword evidence="1" id="KW-1133">Transmembrane helix</keyword>
<feature type="domain" description="Tyrosine-protein kinase ephrin type A/B receptor-like" evidence="2">
    <location>
        <begin position="483"/>
        <end position="520"/>
    </location>
</feature>
<dbReference type="SMART" id="SM01411">
    <property type="entry name" value="Ephrin_rec_like"/>
    <property type="match status" value="2"/>
</dbReference>
<sequence>CLQPLQVAATCLANGTEPAALKNLVNPSGEAYPVGLFVGNWPGGLATSSLAGILIQEMLGYNVSYNGPGGSTTHGMYAISGCRNPTATTAEERGCDAKVTYNHITMEMWEAYPSLWADLQKNKAMAPKALTSMGYDGKTSTYLLKSVQESVAESEGLPLKFYTSYNANWWKPWLYFDNTSSVNATRFLKKCSETQIFSDSLMRNYLAQTGDSAGVQIIDGAVVGSCPDEYFWRAPSCRNETFKCVIFFTGGAGWSVHLIMQQATAWNMPIAMAIANTWGDFAAMPVAHRSLFYWWEPDPTFLELAPVEVIFPPHDRVGHANGDLKTAPSTIRLTKGVSKDLLSLAPRVENFLVNMEISMAMINAIMLDQKNTGDSWDDVTCRWLQGNKATWESWLPDDTTCFAGFGLVDIESGELAMDRTVREGKRCQACPSGTFSERLVDSIGVTYICSACPLGTSQASGASLKCEPCDKGTYQDELGSQSCKRCPLGTYQDQEGQAQCIACPDGSSTLGLGSVAFTDCGCVEGRIDVAPAGLTCEVCSVGLTCPAMGTLESYETGVHPLGTKYLPIVDAGYYTTAAEPLKVYKCGKTWHCPGGVPDSCAGGRAGVPCAECPQGKTWSEGQCMECEAWRQILWGISVVGVFLFLTASYYLMTSKVTAKASVLFTTTCAFGMLVSLLQSVGIIGMMTVEWPVDLKGFFSYFQVLLLDLDSFGFACFAGAETSFRYIVSVVFFPAAVSWLVMNFILSKVLPQHRRWGITKVASCSGQVLQVGQGSCIRYLLLFDVCGVVLAFWEVTHLLVLLCFLGHFQFI</sequence>
<dbReference type="PANTHER" id="PTHR46967:SF2">
    <property type="entry name" value="SUSHI, VON WILLEBRAND FACTOR TYPE A, EGF AND PENTRAXIN DOMAIN-CONTAINING PROTEIN 1-LIKE"/>
    <property type="match status" value="1"/>
</dbReference>
<dbReference type="InterPro" id="IPR009030">
    <property type="entry name" value="Growth_fac_rcpt_cys_sf"/>
</dbReference>
<feature type="non-terminal residue" evidence="3">
    <location>
        <position position="1"/>
    </location>
</feature>
<organism evidence="3 4">
    <name type="scientific">Durusdinium trenchii</name>
    <dbReference type="NCBI Taxonomy" id="1381693"/>
    <lineage>
        <taxon>Eukaryota</taxon>
        <taxon>Sar</taxon>
        <taxon>Alveolata</taxon>
        <taxon>Dinophyceae</taxon>
        <taxon>Suessiales</taxon>
        <taxon>Symbiodiniaceae</taxon>
        <taxon>Durusdinium</taxon>
    </lineage>
</organism>
<dbReference type="SUPFAM" id="SSF57184">
    <property type="entry name" value="Growth factor receptor domain"/>
    <property type="match status" value="1"/>
</dbReference>
<comment type="caution">
    <text evidence="3">The sequence shown here is derived from an EMBL/GenBank/DDBJ whole genome shotgun (WGS) entry which is preliminary data.</text>
</comment>
<gene>
    <name evidence="3" type="ORF">CCMP2556_LOCUS25476</name>
</gene>
<keyword evidence="1" id="KW-0812">Transmembrane</keyword>
<feature type="transmembrane region" description="Helical" evidence="1">
    <location>
        <begin position="663"/>
        <end position="685"/>
    </location>
</feature>
<evidence type="ECO:0000259" key="2">
    <source>
        <dbReference type="Pfam" id="PF07699"/>
    </source>
</evidence>
<feature type="transmembrane region" description="Helical" evidence="1">
    <location>
        <begin position="778"/>
        <end position="804"/>
    </location>
</feature>
<name>A0ABP0MI97_9DINO</name>
<keyword evidence="1" id="KW-0472">Membrane</keyword>